<dbReference type="InterPro" id="IPR011051">
    <property type="entry name" value="RmlC_Cupin_sf"/>
</dbReference>
<evidence type="ECO:0000259" key="1">
    <source>
        <dbReference type="Pfam" id="PF06172"/>
    </source>
</evidence>
<gene>
    <name evidence="2" type="ORF">GCM10010832_07750</name>
</gene>
<dbReference type="SUPFAM" id="SSF51182">
    <property type="entry name" value="RmlC-like cupins"/>
    <property type="match status" value="1"/>
</dbReference>
<comment type="caution">
    <text evidence="2">The sequence shown here is derived from an EMBL/GenBank/DDBJ whole genome shotgun (WGS) entry which is preliminary data.</text>
</comment>
<dbReference type="Proteomes" id="UP000599179">
    <property type="component" value="Unassembled WGS sequence"/>
</dbReference>
<dbReference type="CDD" id="cd06121">
    <property type="entry name" value="cupin_YML079wp"/>
    <property type="match status" value="1"/>
</dbReference>
<dbReference type="InterPro" id="IPR009327">
    <property type="entry name" value="Cupin_DUF985"/>
</dbReference>
<proteinExistence type="predicted"/>
<evidence type="ECO:0000313" key="2">
    <source>
        <dbReference type="EMBL" id="GGE29695.1"/>
    </source>
</evidence>
<dbReference type="Gene3D" id="2.60.120.10">
    <property type="entry name" value="Jelly Rolls"/>
    <property type="match status" value="1"/>
</dbReference>
<dbReference type="EMBL" id="BMGM01000003">
    <property type="protein sequence ID" value="GGE29695.1"/>
    <property type="molecule type" value="Genomic_DNA"/>
</dbReference>
<dbReference type="Pfam" id="PF06172">
    <property type="entry name" value="Cupin_5"/>
    <property type="match status" value="1"/>
</dbReference>
<keyword evidence="3" id="KW-1185">Reference proteome</keyword>
<sequence>MMKAKQIIEKFNLEKHPEGGYFKETYRSELVSEPAGFKGKRSFSTCIYFLITNEAFSAFHQVNQDEIWHFYLGSCIHLHVIHTNGKYELIKIGNKLEEDEQPQFVVPAHAWFAAEVVEKDAFAFVGCTVSPGFDFQDFKLADRKNLQSQFPEHQEIIKRLTR</sequence>
<protein>
    <recommendedName>
        <fullName evidence="1">DUF985 domain-containing protein</fullName>
    </recommendedName>
</protein>
<evidence type="ECO:0000313" key="3">
    <source>
        <dbReference type="Proteomes" id="UP000599179"/>
    </source>
</evidence>
<organism evidence="2 3">
    <name type="scientific">Psychroflexus planctonicus</name>
    <dbReference type="NCBI Taxonomy" id="1526575"/>
    <lineage>
        <taxon>Bacteria</taxon>
        <taxon>Pseudomonadati</taxon>
        <taxon>Bacteroidota</taxon>
        <taxon>Flavobacteriia</taxon>
        <taxon>Flavobacteriales</taxon>
        <taxon>Flavobacteriaceae</taxon>
        <taxon>Psychroflexus</taxon>
    </lineage>
</organism>
<dbReference type="PANTHER" id="PTHR33387:SF3">
    <property type="entry name" value="DUF985 DOMAIN-CONTAINING PROTEIN"/>
    <property type="match status" value="1"/>
</dbReference>
<dbReference type="PANTHER" id="PTHR33387">
    <property type="entry name" value="RMLC-LIKE JELLY ROLL FOLD PROTEIN"/>
    <property type="match status" value="1"/>
</dbReference>
<reference evidence="3" key="1">
    <citation type="journal article" date="2019" name="Int. J. Syst. Evol. Microbiol.">
        <title>The Global Catalogue of Microorganisms (GCM) 10K type strain sequencing project: providing services to taxonomists for standard genome sequencing and annotation.</title>
        <authorList>
            <consortium name="The Broad Institute Genomics Platform"/>
            <consortium name="The Broad Institute Genome Sequencing Center for Infectious Disease"/>
            <person name="Wu L."/>
            <person name="Ma J."/>
        </authorList>
    </citation>
    <scope>NUCLEOTIDE SEQUENCE [LARGE SCALE GENOMIC DNA]</scope>
    <source>
        <strain evidence="3">CGMCC 1.12931</strain>
    </source>
</reference>
<feature type="domain" description="DUF985" evidence="1">
    <location>
        <begin position="5"/>
        <end position="141"/>
    </location>
</feature>
<name>A0ABQ1SGX6_9FLAO</name>
<dbReference type="InterPro" id="IPR014710">
    <property type="entry name" value="RmlC-like_jellyroll"/>
</dbReference>
<dbReference type="InterPro" id="IPR039935">
    <property type="entry name" value="YML079W-like"/>
</dbReference>
<dbReference type="RefSeq" id="WP_188457785.1">
    <property type="nucleotide sequence ID" value="NZ_BMGM01000003.1"/>
</dbReference>
<accession>A0ABQ1SGX6</accession>